<dbReference type="Proteomes" id="UP000814140">
    <property type="component" value="Unassembled WGS sequence"/>
</dbReference>
<evidence type="ECO:0000313" key="1">
    <source>
        <dbReference type="EMBL" id="KAI0055752.1"/>
    </source>
</evidence>
<proteinExistence type="predicted"/>
<organism evidence="1 2">
    <name type="scientific">Artomyces pyxidatus</name>
    <dbReference type="NCBI Taxonomy" id="48021"/>
    <lineage>
        <taxon>Eukaryota</taxon>
        <taxon>Fungi</taxon>
        <taxon>Dikarya</taxon>
        <taxon>Basidiomycota</taxon>
        <taxon>Agaricomycotina</taxon>
        <taxon>Agaricomycetes</taxon>
        <taxon>Russulales</taxon>
        <taxon>Auriscalpiaceae</taxon>
        <taxon>Artomyces</taxon>
    </lineage>
</organism>
<sequence length="422" mass="47389">MSSIPLILEAGATPEYANVTLKESTLSELGRTYTLPLDEFRDILRRCPQPYIDNLTLQLPSPSQILRTCLFQAPLTSLTLRYCSIWTTYEEMLQTLRDLQALQRLILNGMVPSEQAAEPAQNLHLVALPNLRSFELMDTISSTLLILKRLCIPSDIFLTVGFTADARDDCDWIEEASVFRRHIPDTMYQFLRYRVLHIDPFVCYDGAVAPGYSVTADVLHEDPRDAARRRHHPCPSGFRRIFAYNPSEKPFDDADEAYFLSSMLRSFVYGFSSYPADVFVSHPNFPLPRLWRALARHVSTNSVTATGPAGRGLLQTLQRRNFGALTHLKLQGVDLASPLPNGQSVLEALVNFLDRSNSKETQLVGSVIIEECDVAPSTVWALQEHPGTHKIEWEGRCGCAGEWAAGALLDSLVERYGELMID</sequence>
<name>A0ACB8SHP5_9AGAM</name>
<dbReference type="EMBL" id="MU277280">
    <property type="protein sequence ID" value="KAI0055752.1"/>
    <property type="molecule type" value="Genomic_DNA"/>
</dbReference>
<gene>
    <name evidence="1" type="ORF">BV25DRAFT_1921551</name>
</gene>
<comment type="caution">
    <text evidence="1">The sequence shown here is derived from an EMBL/GenBank/DDBJ whole genome shotgun (WGS) entry which is preliminary data.</text>
</comment>
<evidence type="ECO:0000313" key="2">
    <source>
        <dbReference type="Proteomes" id="UP000814140"/>
    </source>
</evidence>
<protein>
    <submittedName>
        <fullName evidence="1">Uncharacterized protein</fullName>
    </submittedName>
</protein>
<keyword evidence="2" id="KW-1185">Reference proteome</keyword>
<reference evidence="1" key="1">
    <citation type="submission" date="2021-03" db="EMBL/GenBank/DDBJ databases">
        <authorList>
            <consortium name="DOE Joint Genome Institute"/>
            <person name="Ahrendt S."/>
            <person name="Looney B.P."/>
            <person name="Miyauchi S."/>
            <person name="Morin E."/>
            <person name="Drula E."/>
            <person name="Courty P.E."/>
            <person name="Chicoki N."/>
            <person name="Fauchery L."/>
            <person name="Kohler A."/>
            <person name="Kuo A."/>
            <person name="Labutti K."/>
            <person name="Pangilinan J."/>
            <person name="Lipzen A."/>
            <person name="Riley R."/>
            <person name="Andreopoulos W."/>
            <person name="He G."/>
            <person name="Johnson J."/>
            <person name="Barry K.W."/>
            <person name="Grigoriev I.V."/>
            <person name="Nagy L."/>
            <person name="Hibbett D."/>
            <person name="Henrissat B."/>
            <person name="Matheny P.B."/>
            <person name="Labbe J."/>
            <person name="Martin F."/>
        </authorList>
    </citation>
    <scope>NUCLEOTIDE SEQUENCE</scope>
    <source>
        <strain evidence="1">HHB10654</strain>
    </source>
</reference>
<accession>A0ACB8SHP5</accession>
<reference evidence="1" key="2">
    <citation type="journal article" date="2022" name="New Phytol.">
        <title>Evolutionary transition to the ectomycorrhizal habit in the genomes of a hyperdiverse lineage of mushroom-forming fungi.</title>
        <authorList>
            <person name="Looney B."/>
            <person name="Miyauchi S."/>
            <person name="Morin E."/>
            <person name="Drula E."/>
            <person name="Courty P.E."/>
            <person name="Kohler A."/>
            <person name="Kuo A."/>
            <person name="LaButti K."/>
            <person name="Pangilinan J."/>
            <person name="Lipzen A."/>
            <person name="Riley R."/>
            <person name="Andreopoulos W."/>
            <person name="He G."/>
            <person name="Johnson J."/>
            <person name="Nolan M."/>
            <person name="Tritt A."/>
            <person name="Barry K.W."/>
            <person name="Grigoriev I.V."/>
            <person name="Nagy L.G."/>
            <person name="Hibbett D."/>
            <person name="Henrissat B."/>
            <person name="Matheny P.B."/>
            <person name="Labbe J."/>
            <person name="Martin F.M."/>
        </authorList>
    </citation>
    <scope>NUCLEOTIDE SEQUENCE</scope>
    <source>
        <strain evidence="1">HHB10654</strain>
    </source>
</reference>